<dbReference type="Gene3D" id="1.20.1250.20">
    <property type="entry name" value="MFS general substrate transporter like domains"/>
    <property type="match status" value="1"/>
</dbReference>
<feature type="transmembrane region" description="Helical" evidence="7">
    <location>
        <begin position="293"/>
        <end position="312"/>
    </location>
</feature>
<feature type="domain" description="Major facilitator superfamily (MFS) profile" evidence="8">
    <location>
        <begin position="16"/>
        <end position="407"/>
    </location>
</feature>
<dbReference type="CDD" id="cd06173">
    <property type="entry name" value="MFS_MefA_like"/>
    <property type="match status" value="1"/>
</dbReference>
<evidence type="ECO:0000256" key="5">
    <source>
        <dbReference type="ARBA" id="ARBA00022989"/>
    </source>
</evidence>
<accession>A0A2K1NZX1</accession>
<comment type="subcellular location">
    <subcellularLocation>
        <location evidence="1">Cell membrane</location>
        <topology evidence="1">Multi-pass membrane protein</topology>
    </subcellularLocation>
</comment>
<protein>
    <submittedName>
        <fullName evidence="9">MFS transporter</fullName>
    </submittedName>
</protein>
<dbReference type="SUPFAM" id="SSF103473">
    <property type="entry name" value="MFS general substrate transporter"/>
    <property type="match status" value="1"/>
</dbReference>
<evidence type="ECO:0000259" key="8">
    <source>
        <dbReference type="PROSITE" id="PS50850"/>
    </source>
</evidence>
<proteinExistence type="predicted"/>
<evidence type="ECO:0000313" key="9">
    <source>
        <dbReference type="EMBL" id="PNR96070.1"/>
    </source>
</evidence>
<feature type="transmembrane region" description="Helical" evidence="7">
    <location>
        <begin position="17"/>
        <end position="40"/>
    </location>
</feature>
<keyword evidence="4 7" id="KW-0812">Transmembrane</keyword>
<feature type="transmembrane region" description="Helical" evidence="7">
    <location>
        <begin position="108"/>
        <end position="137"/>
    </location>
</feature>
<dbReference type="Pfam" id="PF05977">
    <property type="entry name" value="MFS_3"/>
    <property type="match status" value="1"/>
</dbReference>
<dbReference type="PRINTS" id="PR01988">
    <property type="entry name" value="EXPORTERBACE"/>
</dbReference>
<keyword evidence="5 7" id="KW-1133">Transmembrane helix</keyword>
<feature type="transmembrane region" description="Helical" evidence="7">
    <location>
        <begin position="385"/>
        <end position="402"/>
    </location>
</feature>
<dbReference type="PANTHER" id="PTHR43266:SF2">
    <property type="entry name" value="MAJOR FACILITATOR SUPERFAMILY (MFS) PROFILE DOMAIN-CONTAINING PROTEIN"/>
    <property type="match status" value="1"/>
</dbReference>
<evidence type="ECO:0000256" key="3">
    <source>
        <dbReference type="ARBA" id="ARBA00022475"/>
    </source>
</evidence>
<dbReference type="InterPro" id="IPR022324">
    <property type="entry name" value="Bacilysin_exporter_BacE_put"/>
</dbReference>
<name>A0A2K1NZX1_9BACT</name>
<dbReference type="InterPro" id="IPR010290">
    <property type="entry name" value="TM_effector"/>
</dbReference>
<evidence type="ECO:0000256" key="7">
    <source>
        <dbReference type="SAM" id="Phobius"/>
    </source>
</evidence>
<keyword evidence="3" id="KW-1003">Cell membrane</keyword>
<dbReference type="GO" id="GO:0005886">
    <property type="term" value="C:plasma membrane"/>
    <property type="evidence" value="ECO:0007669"/>
    <property type="project" value="UniProtKB-SubCell"/>
</dbReference>
<dbReference type="RefSeq" id="WP_103067123.1">
    <property type="nucleotide sequence ID" value="NZ_AZRL01000016.1"/>
</dbReference>
<dbReference type="PROSITE" id="PS50850">
    <property type="entry name" value="MFS"/>
    <property type="match status" value="1"/>
</dbReference>
<comment type="caution">
    <text evidence="9">The sequence shown here is derived from an EMBL/GenBank/DDBJ whole genome shotgun (WGS) entry which is preliminary data.</text>
</comment>
<dbReference type="AlphaFoldDB" id="A0A2K1NZX1"/>
<keyword evidence="2" id="KW-0813">Transport</keyword>
<dbReference type="PANTHER" id="PTHR43266">
    <property type="entry name" value="MACROLIDE-EFFLUX PROTEIN"/>
    <property type="match status" value="1"/>
</dbReference>
<organism evidence="9 10">
    <name type="scientific">Petrotoga olearia DSM 13574</name>
    <dbReference type="NCBI Taxonomy" id="1122955"/>
    <lineage>
        <taxon>Bacteria</taxon>
        <taxon>Thermotogati</taxon>
        <taxon>Thermotogota</taxon>
        <taxon>Thermotogae</taxon>
        <taxon>Petrotogales</taxon>
        <taxon>Petrotogaceae</taxon>
        <taxon>Petrotoga</taxon>
    </lineage>
</organism>
<gene>
    <name evidence="9" type="ORF">X929_06100</name>
</gene>
<evidence type="ECO:0000313" key="10">
    <source>
        <dbReference type="Proteomes" id="UP000236434"/>
    </source>
</evidence>
<dbReference type="InterPro" id="IPR020846">
    <property type="entry name" value="MFS_dom"/>
</dbReference>
<evidence type="ECO:0000256" key="2">
    <source>
        <dbReference type="ARBA" id="ARBA00022448"/>
    </source>
</evidence>
<dbReference type="EMBL" id="AZRL01000016">
    <property type="protein sequence ID" value="PNR96070.1"/>
    <property type="molecule type" value="Genomic_DNA"/>
</dbReference>
<evidence type="ECO:0000256" key="1">
    <source>
        <dbReference type="ARBA" id="ARBA00004651"/>
    </source>
</evidence>
<evidence type="ECO:0000256" key="4">
    <source>
        <dbReference type="ARBA" id="ARBA00022692"/>
    </source>
</evidence>
<feature type="transmembrane region" description="Helical" evidence="7">
    <location>
        <begin position="46"/>
        <end position="70"/>
    </location>
</feature>
<feature type="transmembrane region" description="Helical" evidence="7">
    <location>
        <begin position="82"/>
        <end position="102"/>
    </location>
</feature>
<dbReference type="Proteomes" id="UP000236434">
    <property type="component" value="Unassembled WGS sequence"/>
</dbReference>
<dbReference type="InterPro" id="IPR036259">
    <property type="entry name" value="MFS_trans_sf"/>
</dbReference>
<dbReference type="GO" id="GO:0022857">
    <property type="term" value="F:transmembrane transporter activity"/>
    <property type="evidence" value="ECO:0007669"/>
    <property type="project" value="InterPro"/>
</dbReference>
<feature type="transmembrane region" description="Helical" evidence="7">
    <location>
        <begin position="318"/>
        <end position="341"/>
    </location>
</feature>
<reference evidence="9 10" key="1">
    <citation type="submission" date="2013-12" db="EMBL/GenBank/DDBJ databases">
        <title>Comparative genomics of Petrotoga isolates.</title>
        <authorList>
            <person name="Nesbo C.L."/>
            <person name="Charchuk R."/>
            <person name="Chow K."/>
        </authorList>
    </citation>
    <scope>NUCLEOTIDE SEQUENCE [LARGE SCALE GENOMIC DNA]</scope>
    <source>
        <strain evidence="9 10">DSM 13574</strain>
    </source>
</reference>
<feature type="transmembrane region" description="Helical" evidence="7">
    <location>
        <begin position="265"/>
        <end position="286"/>
    </location>
</feature>
<keyword evidence="6 7" id="KW-0472">Membrane</keyword>
<dbReference type="OrthoDB" id="41387at2"/>
<feature type="transmembrane region" description="Helical" evidence="7">
    <location>
        <begin position="158"/>
        <end position="177"/>
    </location>
</feature>
<sequence length="412" mass="45044">MSDSTGGLNLLIKNRNFLLLFFGRLVSSVGSAIFIIAILWSAAAEIGGVGAVSTVLSTIAVTNIIFSPFAGVWADRWKKKNILVITDLISGGILILLGIFFGTYFYQIWVLIITIFGLQICGTLFGPALLSLIPIMVNDNELSQANAMISMTDRLSQLIGMAIGGVIVSLVGIKWAILIDGLTFIFSAVSEMFIKAEEKGRKKEEAEKNGMIFSDIKDGFKVIWTNVQLKGLITLETLDDFFGTTIFVFLPVLASEILKVGPGEYGIMQTMLGAGSFISALVLSSIKEIKMKYVALMLSSVLAGVFLASLGIVNSYIYVLIVLLMLGVMTEIGNINENLLIQRITPENTRGRVFALRSTIDNSLRPFSYAFAGIMATFFSLKSLFLVFGIITSILGIFYLFIPYQMKKRNVS</sequence>
<evidence type="ECO:0000256" key="6">
    <source>
        <dbReference type="ARBA" id="ARBA00023136"/>
    </source>
</evidence>